<keyword evidence="2 5" id="KW-0812">Transmembrane</keyword>
<dbReference type="SMART" id="SM01079">
    <property type="entry name" value="CHASE"/>
    <property type="match status" value="1"/>
</dbReference>
<comment type="subcellular location">
    <subcellularLocation>
        <location evidence="1">Membrane</location>
    </subcellularLocation>
</comment>
<gene>
    <name evidence="7" type="ORF">H3H36_26250</name>
</gene>
<keyword evidence="3 5" id="KW-1133">Transmembrane helix</keyword>
<dbReference type="GO" id="GO:0003824">
    <property type="term" value="F:catalytic activity"/>
    <property type="evidence" value="ECO:0007669"/>
    <property type="project" value="UniProtKB-ARBA"/>
</dbReference>
<dbReference type="EMBL" id="JACEZS010000053">
    <property type="protein sequence ID" value="MBA5608847.1"/>
    <property type="molecule type" value="Genomic_DNA"/>
</dbReference>
<evidence type="ECO:0000259" key="6">
    <source>
        <dbReference type="PROSITE" id="PS50839"/>
    </source>
</evidence>
<comment type="caution">
    <text evidence="7">The sequence shown here is derived from an EMBL/GenBank/DDBJ whole genome shotgun (WGS) entry which is preliminary data.</text>
</comment>
<dbReference type="RefSeq" id="WP_182220978.1">
    <property type="nucleotide sequence ID" value="NZ_JACEZS010000053.1"/>
</dbReference>
<feature type="non-terminal residue" evidence="7">
    <location>
        <position position="220"/>
    </location>
</feature>
<reference evidence="7 8" key="1">
    <citation type="submission" date="2020-07" db="EMBL/GenBank/DDBJ databases">
        <title>Novel species isolated from subtropical streams in China.</title>
        <authorList>
            <person name="Lu H."/>
        </authorList>
    </citation>
    <scope>NUCLEOTIDE SEQUENCE [LARGE SCALE GENOMIC DNA]</scope>
    <source>
        <strain evidence="7 8">FT3S</strain>
    </source>
</reference>
<dbReference type="Gene3D" id="3.30.450.350">
    <property type="entry name" value="CHASE domain"/>
    <property type="match status" value="1"/>
</dbReference>
<feature type="transmembrane region" description="Helical" evidence="5">
    <location>
        <begin position="12"/>
        <end position="31"/>
    </location>
</feature>
<sequence>MKDLNKRWFSQLHFWVCCLVFVLGSGLTYLMQANERLSQHRVLETEFDFRVNQIIANVQARLSLEEQVLEGVRSLFLLTGGVDRQNFAEYLRHQQSIAGFSGRVAIGFSANLRAADVARHVAAVHAEGYADYKIWPPARRASYAPRLYLEPFSQHNRRAFGYDLSSDPVRWQAMEASANNDQAILSGHTQLVQESAGDGGGGVLLFLPVYRPGMAHGTMA</sequence>
<dbReference type="Proteomes" id="UP000566711">
    <property type="component" value="Unassembled WGS sequence"/>
</dbReference>
<evidence type="ECO:0000256" key="4">
    <source>
        <dbReference type="ARBA" id="ARBA00023136"/>
    </source>
</evidence>
<dbReference type="AlphaFoldDB" id="A0A7W2EN06"/>
<protein>
    <submittedName>
        <fullName evidence="7">CHASE domain-containing protein</fullName>
    </submittedName>
</protein>
<dbReference type="GO" id="GO:0016020">
    <property type="term" value="C:membrane"/>
    <property type="evidence" value="ECO:0007669"/>
    <property type="project" value="UniProtKB-SubCell"/>
</dbReference>
<dbReference type="PROSITE" id="PS50839">
    <property type="entry name" value="CHASE"/>
    <property type="match status" value="1"/>
</dbReference>
<keyword evidence="4 5" id="KW-0472">Membrane</keyword>
<accession>A0A7W2EN06</accession>
<organism evidence="7 8">
    <name type="scientific">Rugamonas fusca</name>
    <dbReference type="NCBI Taxonomy" id="2758568"/>
    <lineage>
        <taxon>Bacteria</taxon>
        <taxon>Pseudomonadati</taxon>
        <taxon>Pseudomonadota</taxon>
        <taxon>Betaproteobacteria</taxon>
        <taxon>Burkholderiales</taxon>
        <taxon>Oxalobacteraceae</taxon>
        <taxon>Telluria group</taxon>
        <taxon>Rugamonas</taxon>
    </lineage>
</organism>
<dbReference type="GO" id="GO:0007165">
    <property type="term" value="P:signal transduction"/>
    <property type="evidence" value="ECO:0007669"/>
    <property type="project" value="UniProtKB-ARBA"/>
</dbReference>
<evidence type="ECO:0000256" key="3">
    <source>
        <dbReference type="ARBA" id="ARBA00022989"/>
    </source>
</evidence>
<evidence type="ECO:0000313" key="7">
    <source>
        <dbReference type="EMBL" id="MBA5608847.1"/>
    </source>
</evidence>
<evidence type="ECO:0000313" key="8">
    <source>
        <dbReference type="Proteomes" id="UP000566711"/>
    </source>
</evidence>
<feature type="domain" description="CHASE" evidence="6">
    <location>
        <begin position="143"/>
        <end position="220"/>
    </location>
</feature>
<name>A0A7W2EN06_9BURK</name>
<evidence type="ECO:0000256" key="1">
    <source>
        <dbReference type="ARBA" id="ARBA00004370"/>
    </source>
</evidence>
<dbReference type="Pfam" id="PF03924">
    <property type="entry name" value="CHASE"/>
    <property type="match status" value="1"/>
</dbReference>
<dbReference type="InterPro" id="IPR042240">
    <property type="entry name" value="CHASE_sf"/>
</dbReference>
<evidence type="ECO:0000256" key="5">
    <source>
        <dbReference type="SAM" id="Phobius"/>
    </source>
</evidence>
<keyword evidence="8" id="KW-1185">Reference proteome</keyword>
<evidence type="ECO:0000256" key="2">
    <source>
        <dbReference type="ARBA" id="ARBA00022692"/>
    </source>
</evidence>
<dbReference type="InterPro" id="IPR006189">
    <property type="entry name" value="CHASE_dom"/>
</dbReference>
<proteinExistence type="predicted"/>